<dbReference type="SUPFAM" id="SSF54695">
    <property type="entry name" value="POZ domain"/>
    <property type="match status" value="1"/>
</dbReference>
<dbReference type="Pfam" id="PF03931">
    <property type="entry name" value="Skp1_POZ"/>
    <property type="match status" value="1"/>
</dbReference>
<evidence type="ECO:0000256" key="2">
    <source>
        <dbReference type="ARBA" id="ARBA00009993"/>
    </source>
</evidence>
<dbReference type="GO" id="GO:0016567">
    <property type="term" value="P:protein ubiquitination"/>
    <property type="evidence" value="ECO:0007669"/>
    <property type="project" value="UniProtKB-UniPathway"/>
</dbReference>
<dbReference type="InterPro" id="IPR016897">
    <property type="entry name" value="SKP1"/>
</dbReference>
<name>A0A1S4CI89_TOBAC</name>
<dbReference type="PaxDb" id="4097-A0A1S4CI89"/>
<reference evidence="6" key="2">
    <citation type="submission" date="2025-08" db="UniProtKB">
        <authorList>
            <consortium name="RefSeq"/>
        </authorList>
    </citation>
    <scope>IDENTIFICATION</scope>
    <source>
        <tissue evidence="6">Leaf</tissue>
    </source>
</reference>
<proteinExistence type="inferred from homology"/>
<dbReference type="InterPro" id="IPR011333">
    <property type="entry name" value="SKP1/BTB/POZ_sf"/>
</dbReference>
<evidence type="ECO:0000313" key="6">
    <source>
        <dbReference type="RefSeq" id="XP_016500915.1"/>
    </source>
</evidence>
<dbReference type="GO" id="GO:0097602">
    <property type="term" value="F:cullin family protein binding"/>
    <property type="evidence" value="ECO:0000318"/>
    <property type="project" value="GO_Central"/>
</dbReference>
<dbReference type="SMR" id="A0A1S4CI89"/>
<dbReference type="InterPro" id="IPR001232">
    <property type="entry name" value="SKP1-like"/>
</dbReference>
<evidence type="ECO:0000256" key="1">
    <source>
        <dbReference type="ARBA" id="ARBA00004906"/>
    </source>
</evidence>
<gene>
    <name evidence="6" type="primary">LOC107819327</name>
</gene>
<dbReference type="PANTHER" id="PTHR11165">
    <property type="entry name" value="SKP1"/>
    <property type="match status" value="1"/>
</dbReference>
<dbReference type="KEGG" id="nta:107819327"/>
<keyword evidence="5" id="KW-1185">Reference proteome</keyword>
<sequence length="96" mass="11226">MVKDDCASNTIPLPNVSSKTMTKVIEYWKKHFELEETDELKTFDKNFLKVHLSELCDLIIAANYLDDKELLDALLIEPEEICQAYNIKYVKKRSNE</sequence>
<dbReference type="GO" id="GO:0005634">
    <property type="term" value="C:nucleus"/>
    <property type="evidence" value="ECO:0000318"/>
    <property type="project" value="GO_Central"/>
</dbReference>
<evidence type="ECO:0000256" key="3">
    <source>
        <dbReference type="ARBA" id="ARBA00022786"/>
    </source>
</evidence>
<dbReference type="GO" id="GO:0009867">
    <property type="term" value="P:jasmonic acid mediated signaling pathway"/>
    <property type="evidence" value="ECO:0007669"/>
    <property type="project" value="UniProtKB-ARBA"/>
</dbReference>
<organism evidence="5 6">
    <name type="scientific">Nicotiana tabacum</name>
    <name type="common">Common tobacco</name>
    <dbReference type="NCBI Taxonomy" id="4097"/>
    <lineage>
        <taxon>Eukaryota</taxon>
        <taxon>Viridiplantae</taxon>
        <taxon>Streptophyta</taxon>
        <taxon>Embryophyta</taxon>
        <taxon>Tracheophyta</taxon>
        <taxon>Spermatophyta</taxon>
        <taxon>Magnoliopsida</taxon>
        <taxon>eudicotyledons</taxon>
        <taxon>Gunneridae</taxon>
        <taxon>Pentapetalae</taxon>
        <taxon>asterids</taxon>
        <taxon>lamiids</taxon>
        <taxon>Solanales</taxon>
        <taxon>Solanaceae</taxon>
        <taxon>Nicotianoideae</taxon>
        <taxon>Nicotianeae</taxon>
        <taxon>Nicotiana</taxon>
    </lineage>
</organism>
<dbReference type="AlphaFoldDB" id="A0A1S4CI89"/>
<dbReference type="InterPro" id="IPR016073">
    <property type="entry name" value="Skp1_comp_POZ"/>
</dbReference>
<dbReference type="OMA" id="ICQAYNI"/>
<feature type="domain" description="SKP1 component POZ" evidence="4">
    <location>
        <begin position="1"/>
        <end position="31"/>
    </location>
</feature>
<evidence type="ECO:0000313" key="5">
    <source>
        <dbReference type="Proteomes" id="UP000790787"/>
    </source>
</evidence>
<dbReference type="GO" id="GO:0031146">
    <property type="term" value="P:SCF-dependent proteasomal ubiquitin-dependent protein catabolic process"/>
    <property type="evidence" value="ECO:0000318"/>
    <property type="project" value="GO_Central"/>
</dbReference>
<dbReference type="OrthoDB" id="7827685at2759"/>
<comment type="similarity">
    <text evidence="2">Belongs to the SKP1 family.</text>
</comment>
<dbReference type="STRING" id="4097.A0A1S4CI89"/>
<comment type="pathway">
    <text evidence="1">Protein modification; protein ubiquitination.</text>
</comment>
<reference evidence="5" key="1">
    <citation type="journal article" date="2014" name="Nat. Commun.">
        <title>The tobacco genome sequence and its comparison with those of tomato and potato.</title>
        <authorList>
            <person name="Sierro N."/>
            <person name="Battey J.N."/>
            <person name="Ouadi S."/>
            <person name="Bakaher N."/>
            <person name="Bovet L."/>
            <person name="Willig A."/>
            <person name="Goepfert S."/>
            <person name="Peitsch M.C."/>
            <person name="Ivanov N.V."/>
        </authorList>
    </citation>
    <scope>NUCLEOTIDE SEQUENCE [LARGE SCALE GENOMIC DNA]</scope>
</reference>
<protein>
    <submittedName>
        <fullName evidence="6">SKP1-like protein 6</fullName>
    </submittedName>
</protein>
<keyword evidence="3" id="KW-0833">Ubl conjugation pathway</keyword>
<dbReference type="SMART" id="SM00512">
    <property type="entry name" value="Skp1"/>
    <property type="match status" value="1"/>
</dbReference>
<dbReference type="UniPathway" id="UPA00143"/>
<evidence type="ECO:0000259" key="4">
    <source>
        <dbReference type="Pfam" id="PF03931"/>
    </source>
</evidence>
<dbReference type="SUPFAM" id="SSF81382">
    <property type="entry name" value="Skp1 dimerisation domain-like"/>
    <property type="match status" value="1"/>
</dbReference>
<dbReference type="Gene3D" id="3.30.710.10">
    <property type="entry name" value="Potassium Channel Kv1.1, Chain A"/>
    <property type="match status" value="1"/>
</dbReference>
<accession>A0A1S4CI89</accession>
<dbReference type="RefSeq" id="XP_016500915.1">
    <property type="nucleotide sequence ID" value="XM_016645429.1"/>
</dbReference>
<dbReference type="Proteomes" id="UP000790787">
    <property type="component" value="Chromosome 11"/>
</dbReference>
<dbReference type="GeneID" id="107819327"/>
<dbReference type="InterPro" id="IPR036296">
    <property type="entry name" value="SKP1-like_dim_sf"/>
</dbReference>
<dbReference type="GO" id="GO:0005737">
    <property type="term" value="C:cytoplasm"/>
    <property type="evidence" value="ECO:0000318"/>
    <property type="project" value="GO_Central"/>
</dbReference>